<evidence type="ECO:0000313" key="3">
    <source>
        <dbReference type="Proteomes" id="UP000070700"/>
    </source>
</evidence>
<feature type="region of interest" description="Disordered" evidence="1">
    <location>
        <begin position="1"/>
        <end position="23"/>
    </location>
</feature>
<organism evidence="2 3">
    <name type="scientific">Mollisia scopiformis</name>
    <name type="common">Conifer needle endophyte fungus</name>
    <name type="synonym">Phialocephala scopiformis</name>
    <dbReference type="NCBI Taxonomy" id="149040"/>
    <lineage>
        <taxon>Eukaryota</taxon>
        <taxon>Fungi</taxon>
        <taxon>Dikarya</taxon>
        <taxon>Ascomycota</taxon>
        <taxon>Pezizomycotina</taxon>
        <taxon>Leotiomycetes</taxon>
        <taxon>Helotiales</taxon>
        <taxon>Mollisiaceae</taxon>
        <taxon>Mollisia</taxon>
    </lineage>
</organism>
<dbReference type="AlphaFoldDB" id="A0A194X656"/>
<dbReference type="EMBL" id="KQ947417">
    <property type="protein sequence ID" value="KUJ15661.1"/>
    <property type="molecule type" value="Genomic_DNA"/>
</dbReference>
<dbReference type="InParanoid" id="A0A194X656"/>
<evidence type="ECO:0000256" key="1">
    <source>
        <dbReference type="SAM" id="MobiDB-lite"/>
    </source>
</evidence>
<dbReference type="RefSeq" id="XP_018070016.1">
    <property type="nucleotide sequence ID" value="XM_018223513.1"/>
</dbReference>
<accession>A0A194X656</accession>
<reference evidence="2 3" key="1">
    <citation type="submission" date="2015-10" db="EMBL/GenBank/DDBJ databases">
        <title>Full genome of DAOMC 229536 Phialocephala scopiformis, a fungal endophyte of spruce producing the potent anti-insectan compound rugulosin.</title>
        <authorList>
            <consortium name="DOE Joint Genome Institute"/>
            <person name="Walker A.K."/>
            <person name="Frasz S.L."/>
            <person name="Seifert K.A."/>
            <person name="Miller J.D."/>
            <person name="Mondo S.J."/>
            <person name="Labutti K."/>
            <person name="Lipzen A."/>
            <person name="Dockter R."/>
            <person name="Kennedy M."/>
            <person name="Grigoriev I.V."/>
            <person name="Spatafora J.W."/>
        </authorList>
    </citation>
    <scope>NUCLEOTIDE SEQUENCE [LARGE SCALE GENOMIC DNA]</scope>
    <source>
        <strain evidence="2 3">CBS 120377</strain>
    </source>
</reference>
<keyword evidence="3" id="KW-1185">Reference proteome</keyword>
<gene>
    <name evidence="2" type="ORF">LY89DRAFT_90855</name>
</gene>
<sequence>MISLSCSPGFPTTRPSRGIDNRDVPSSTQKYIYSTFLSPARGAAATEFEERRGPAKSSLGSCFFACLLACSFLSARLMLLYPSPRVSAESGATAEIRIDSDDAEVVWDGG</sequence>
<protein>
    <submittedName>
        <fullName evidence="2">Uncharacterized protein</fullName>
    </submittedName>
</protein>
<name>A0A194X656_MOLSC</name>
<dbReference type="Proteomes" id="UP000070700">
    <property type="component" value="Unassembled WGS sequence"/>
</dbReference>
<dbReference type="GeneID" id="28833239"/>
<dbReference type="KEGG" id="psco:LY89DRAFT_90855"/>
<proteinExistence type="predicted"/>
<evidence type="ECO:0000313" key="2">
    <source>
        <dbReference type="EMBL" id="KUJ15661.1"/>
    </source>
</evidence>